<dbReference type="Pfam" id="PF03466">
    <property type="entry name" value="LysR_substrate"/>
    <property type="match status" value="1"/>
</dbReference>
<dbReference type="SUPFAM" id="SSF53850">
    <property type="entry name" value="Periplasmic binding protein-like II"/>
    <property type="match status" value="1"/>
</dbReference>
<evidence type="ECO:0000256" key="1">
    <source>
        <dbReference type="ARBA" id="ARBA00009437"/>
    </source>
</evidence>
<accession>A0ABY6WC25</accession>
<keyword evidence="4" id="KW-0804">Transcription</keyword>
<feature type="compositionally biased region" description="Basic residues" evidence="5">
    <location>
        <begin position="320"/>
        <end position="331"/>
    </location>
</feature>
<dbReference type="InterPro" id="IPR005119">
    <property type="entry name" value="LysR_subst-bd"/>
</dbReference>
<comment type="caution">
    <text evidence="7">The sequence shown here is derived from an EMBL/GenBank/DDBJ whole genome shotgun (WGS) entry which is preliminary data.</text>
</comment>
<dbReference type="InterPro" id="IPR036390">
    <property type="entry name" value="WH_DNA-bd_sf"/>
</dbReference>
<dbReference type="RefSeq" id="WP_150723445.1">
    <property type="nucleotide sequence ID" value="NZ_CABPRV010000017.1"/>
</dbReference>
<dbReference type="SUPFAM" id="SSF46785">
    <property type="entry name" value="Winged helix' DNA-binding domain"/>
    <property type="match status" value="1"/>
</dbReference>
<keyword evidence="8" id="KW-1185">Reference proteome</keyword>
<evidence type="ECO:0000256" key="3">
    <source>
        <dbReference type="ARBA" id="ARBA00023125"/>
    </source>
</evidence>
<dbReference type="PANTHER" id="PTHR30537:SF5">
    <property type="entry name" value="HTH-TYPE TRANSCRIPTIONAL ACTIVATOR TTDR-RELATED"/>
    <property type="match status" value="1"/>
</dbReference>
<dbReference type="PANTHER" id="PTHR30537">
    <property type="entry name" value="HTH-TYPE TRANSCRIPTIONAL REGULATOR"/>
    <property type="match status" value="1"/>
</dbReference>
<evidence type="ECO:0000313" key="8">
    <source>
        <dbReference type="Proteomes" id="UP000366065"/>
    </source>
</evidence>
<keyword evidence="2" id="KW-0805">Transcription regulation</keyword>
<keyword evidence="3" id="KW-0238">DNA-binding</keyword>
<evidence type="ECO:0000256" key="4">
    <source>
        <dbReference type="ARBA" id="ARBA00023163"/>
    </source>
</evidence>
<sequence>MDLNGTLAFVIVVERGSFSAAARALDIPRSTVSARVASLEAHLGVVLLRRTTRRIALTDDGRDYFERTAPAIQALRDAEQAGAASASANRALTGSLRIGVPFDFPFDALSVAITRFRVMHPRVRFDVLVDDSVSDFVDDNLDMAIRGGNPGGDHVIARRIATFGFARFASPALGKSRGKRVGKDDTPSATHDIPQLIFRPRAGSPALSRSTARISPQPPHPPQPDYAVATNSFALLRQLALHGAGAAVLPAHTCDDDVANGRLLNLPFNSGDTRDTQAGLYLVYPSRRELTAKVKAFSDHLVEHLEMRGAADPKSASKAPSHRVRKPVKQG</sequence>
<feature type="region of interest" description="Disordered" evidence="5">
    <location>
        <begin position="308"/>
        <end position="331"/>
    </location>
</feature>
<comment type="similarity">
    <text evidence="1">Belongs to the LysR transcriptional regulatory family.</text>
</comment>
<dbReference type="InterPro" id="IPR000847">
    <property type="entry name" value="LysR_HTH_N"/>
</dbReference>
<evidence type="ECO:0000313" key="7">
    <source>
        <dbReference type="EMBL" id="VVE54711.1"/>
    </source>
</evidence>
<evidence type="ECO:0000259" key="6">
    <source>
        <dbReference type="PROSITE" id="PS50931"/>
    </source>
</evidence>
<organism evidence="7 8">
    <name type="scientific">Pandoraea capi</name>
    <dbReference type="NCBI Taxonomy" id="2508286"/>
    <lineage>
        <taxon>Bacteria</taxon>
        <taxon>Pseudomonadati</taxon>
        <taxon>Pseudomonadota</taxon>
        <taxon>Betaproteobacteria</taxon>
        <taxon>Burkholderiales</taxon>
        <taxon>Burkholderiaceae</taxon>
        <taxon>Pandoraea</taxon>
    </lineage>
</organism>
<dbReference type="InterPro" id="IPR058163">
    <property type="entry name" value="LysR-type_TF_proteobact-type"/>
</dbReference>
<dbReference type="Gene3D" id="3.40.190.290">
    <property type="match status" value="1"/>
</dbReference>
<feature type="domain" description="HTH lysR-type" evidence="6">
    <location>
        <begin position="1"/>
        <end position="58"/>
    </location>
</feature>
<dbReference type="Proteomes" id="UP000366065">
    <property type="component" value="Unassembled WGS sequence"/>
</dbReference>
<evidence type="ECO:0000256" key="5">
    <source>
        <dbReference type="SAM" id="MobiDB-lite"/>
    </source>
</evidence>
<dbReference type="Gene3D" id="1.10.10.10">
    <property type="entry name" value="Winged helix-like DNA-binding domain superfamily/Winged helix DNA-binding domain"/>
    <property type="match status" value="1"/>
</dbReference>
<name>A0ABY6WC25_9BURK</name>
<dbReference type="PROSITE" id="PS50931">
    <property type="entry name" value="HTH_LYSR"/>
    <property type="match status" value="1"/>
</dbReference>
<dbReference type="InterPro" id="IPR036388">
    <property type="entry name" value="WH-like_DNA-bd_sf"/>
</dbReference>
<reference evidence="7 8" key="1">
    <citation type="submission" date="2019-08" db="EMBL/GenBank/DDBJ databases">
        <authorList>
            <person name="Peeters C."/>
        </authorList>
    </citation>
    <scope>NUCLEOTIDE SEQUENCE [LARGE SCALE GENOMIC DNA]</scope>
    <source>
        <strain evidence="7 8">LMG 20602</strain>
    </source>
</reference>
<dbReference type="Pfam" id="PF00126">
    <property type="entry name" value="HTH_1"/>
    <property type="match status" value="1"/>
</dbReference>
<dbReference type="EMBL" id="CABPRV010000017">
    <property type="protein sequence ID" value="VVE54711.1"/>
    <property type="molecule type" value="Genomic_DNA"/>
</dbReference>
<proteinExistence type="inferred from homology"/>
<protein>
    <submittedName>
        <fullName evidence="7">HTH-type transcriptional regulator DmlR</fullName>
    </submittedName>
</protein>
<gene>
    <name evidence="7" type="primary">dmlR_6</name>
    <name evidence="7" type="ORF">PCA20602_04962</name>
</gene>
<evidence type="ECO:0000256" key="2">
    <source>
        <dbReference type="ARBA" id="ARBA00023015"/>
    </source>
</evidence>